<dbReference type="GO" id="GO:0045944">
    <property type="term" value="P:positive regulation of transcription by RNA polymerase II"/>
    <property type="evidence" value="ECO:0007669"/>
    <property type="project" value="TreeGrafter"/>
</dbReference>
<keyword evidence="14" id="KW-1185">Reference proteome</keyword>
<accession>A0A0L0HDP8</accession>
<dbReference type="Gene3D" id="3.30.60.90">
    <property type="match status" value="1"/>
</dbReference>
<dbReference type="GO" id="GO:0000724">
    <property type="term" value="P:double-strand break repair via homologous recombination"/>
    <property type="evidence" value="ECO:0007669"/>
    <property type="project" value="TreeGrafter"/>
</dbReference>
<dbReference type="InParanoid" id="A0A0L0HDP8"/>
<keyword evidence="8" id="KW-0539">Nucleus</keyword>
<dbReference type="PANTHER" id="PTHR13763:SF0">
    <property type="entry name" value="BREAST CANCER TYPE 1 SUSCEPTIBILITY PROTEIN"/>
    <property type="match status" value="1"/>
</dbReference>
<dbReference type="GO" id="GO:0008270">
    <property type="term" value="F:zinc ion binding"/>
    <property type="evidence" value="ECO:0007669"/>
    <property type="project" value="UniProtKB-KW"/>
</dbReference>
<dbReference type="STRING" id="645134.A0A0L0HDP8"/>
<dbReference type="InterPro" id="IPR043145">
    <property type="entry name" value="Znf_ZZ_sf"/>
</dbReference>
<dbReference type="VEuPathDB" id="FungiDB:SPPG_04959"/>
<keyword evidence="5 9" id="KW-0863">Zinc-finger</keyword>
<dbReference type="GO" id="GO:0005634">
    <property type="term" value="C:nucleus"/>
    <property type="evidence" value="ECO:0007669"/>
    <property type="project" value="UniProtKB-SubCell"/>
</dbReference>
<feature type="region of interest" description="Disordered" evidence="10">
    <location>
        <begin position="338"/>
        <end position="368"/>
    </location>
</feature>
<gene>
    <name evidence="13" type="ORF">SPPG_04959</name>
</gene>
<dbReference type="OMA" id="PIVHAIY"/>
<evidence type="ECO:0000256" key="6">
    <source>
        <dbReference type="ARBA" id="ARBA00022833"/>
    </source>
</evidence>
<keyword evidence="2" id="KW-0479">Metal-binding</keyword>
<feature type="region of interest" description="Disordered" evidence="10">
    <location>
        <begin position="1336"/>
        <end position="1362"/>
    </location>
</feature>
<evidence type="ECO:0000256" key="10">
    <source>
        <dbReference type="SAM" id="MobiDB-lite"/>
    </source>
</evidence>
<evidence type="ECO:0000256" key="5">
    <source>
        <dbReference type="ARBA" id="ARBA00022771"/>
    </source>
</evidence>
<name>A0A0L0HDP8_SPIPD</name>
<organism evidence="13 14">
    <name type="scientific">Spizellomyces punctatus (strain DAOM BR117)</name>
    <dbReference type="NCBI Taxonomy" id="645134"/>
    <lineage>
        <taxon>Eukaryota</taxon>
        <taxon>Fungi</taxon>
        <taxon>Fungi incertae sedis</taxon>
        <taxon>Chytridiomycota</taxon>
        <taxon>Chytridiomycota incertae sedis</taxon>
        <taxon>Chytridiomycetes</taxon>
        <taxon>Spizellomycetales</taxon>
        <taxon>Spizellomycetaceae</taxon>
        <taxon>Spizellomyces</taxon>
    </lineage>
</organism>
<dbReference type="InterPro" id="IPR034732">
    <property type="entry name" value="EPHD"/>
</dbReference>
<proteinExistence type="predicted"/>
<evidence type="ECO:0000313" key="14">
    <source>
        <dbReference type="Proteomes" id="UP000053201"/>
    </source>
</evidence>
<dbReference type="GeneID" id="27688382"/>
<dbReference type="InterPro" id="IPR004092">
    <property type="entry name" value="Mbt"/>
</dbReference>
<evidence type="ECO:0000313" key="13">
    <source>
        <dbReference type="EMBL" id="KNC99570.1"/>
    </source>
</evidence>
<dbReference type="InterPro" id="IPR016197">
    <property type="entry name" value="Chromo-like_dom_sf"/>
</dbReference>
<evidence type="ECO:0000256" key="4">
    <source>
        <dbReference type="ARBA" id="ARBA00022763"/>
    </source>
</evidence>
<feature type="region of interest" description="Disordered" evidence="10">
    <location>
        <begin position="311"/>
        <end position="330"/>
    </location>
</feature>
<evidence type="ECO:0000256" key="1">
    <source>
        <dbReference type="ARBA" id="ARBA00004123"/>
    </source>
</evidence>
<dbReference type="SUPFAM" id="SSF54160">
    <property type="entry name" value="Chromo domain-like"/>
    <property type="match status" value="1"/>
</dbReference>
<dbReference type="SUPFAM" id="SSF57850">
    <property type="entry name" value="RING/U-box"/>
    <property type="match status" value="1"/>
</dbReference>
<dbReference type="GO" id="GO:0043565">
    <property type="term" value="F:sequence-specific DNA binding"/>
    <property type="evidence" value="ECO:0007669"/>
    <property type="project" value="InterPro"/>
</dbReference>
<dbReference type="CDD" id="cd20104">
    <property type="entry name" value="MBT_PHF20L1-like"/>
    <property type="match status" value="1"/>
</dbReference>
<evidence type="ECO:0000259" key="12">
    <source>
        <dbReference type="PROSITE" id="PS51805"/>
    </source>
</evidence>
<dbReference type="Gene3D" id="3.40.50.150">
    <property type="entry name" value="Vaccinia Virus protein VP39"/>
    <property type="match status" value="2"/>
</dbReference>
<dbReference type="OrthoDB" id="161570at2759"/>
<feature type="compositionally biased region" description="Low complexity" evidence="10">
    <location>
        <begin position="461"/>
        <end position="477"/>
    </location>
</feature>
<dbReference type="InterPro" id="IPR001965">
    <property type="entry name" value="Znf_PHD"/>
</dbReference>
<feature type="domain" description="PHD-type" evidence="12">
    <location>
        <begin position="599"/>
        <end position="733"/>
    </location>
</feature>
<protein>
    <recommendedName>
        <fullName evidence="15">PHD-type domain-containing protein</fullName>
    </recommendedName>
</protein>
<dbReference type="SUPFAM" id="SSF53335">
    <property type="entry name" value="S-adenosyl-L-methionine-dependent methyltransferases"/>
    <property type="match status" value="2"/>
</dbReference>
<feature type="compositionally biased region" description="Polar residues" evidence="10">
    <location>
        <begin position="355"/>
        <end position="368"/>
    </location>
</feature>
<dbReference type="InterPro" id="IPR031099">
    <property type="entry name" value="BRCA1-associated"/>
</dbReference>
<dbReference type="Gene3D" id="2.30.30.140">
    <property type="match status" value="2"/>
</dbReference>
<feature type="region of interest" description="Disordered" evidence="10">
    <location>
        <begin position="891"/>
        <end position="910"/>
    </location>
</feature>
<keyword evidence="7" id="KW-0234">DNA repair</keyword>
<dbReference type="Proteomes" id="UP000053201">
    <property type="component" value="Unassembled WGS sequence"/>
</dbReference>
<dbReference type="PROSITE" id="PS50114">
    <property type="entry name" value="GATA_ZN_FINGER_2"/>
    <property type="match status" value="1"/>
</dbReference>
<reference evidence="13 14" key="1">
    <citation type="submission" date="2009-08" db="EMBL/GenBank/DDBJ databases">
        <title>The Genome Sequence of Spizellomyces punctatus strain DAOM BR117.</title>
        <authorList>
            <consortium name="The Broad Institute Genome Sequencing Platform"/>
            <person name="Russ C."/>
            <person name="Cuomo C."/>
            <person name="Shea T."/>
            <person name="Young S.K."/>
            <person name="Zeng Q."/>
            <person name="Koehrsen M."/>
            <person name="Haas B."/>
            <person name="Borodovsky M."/>
            <person name="Guigo R."/>
            <person name="Alvarado L."/>
            <person name="Berlin A."/>
            <person name="Bochicchio J."/>
            <person name="Borenstein D."/>
            <person name="Chapman S."/>
            <person name="Chen Z."/>
            <person name="Engels R."/>
            <person name="Freedman E."/>
            <person name="Gellesch M."/>
            <person name="Goldberg J."/>
            <person name="Griggs A."/>
            <person name="Gujja S."/>
            <person name="Heiman D."/>
            <person name="Hepburn T."/>
            <person name="Howarth C."/>
            <person name="Jen D."/>
            <person name="Larson L."/>
            <person name="Lewis B."/>
            <person name="Mehta T."/>
            <person name="Park D."/>
            <person name="Pearson M."/>
            <person name="Roberts A."/>
            <person name="Saif S."/>
            <person name="Shenoy N."/>
            <person name="Sisk P."/>
            <person name="Stolte C."/>
            <person name="Sykes S."/>
            <person name="Thomson T."/>
            <person name="Walk T."/>
            <person name="White J."/>
            <person name="Yandava C."/>
            <person name="Burger G."/>
            <person name="Gray M.W."/>
            <person name="Holland P.W.H."/>
            <person name="King N."/>
            <person name="Lang F.B.F."/>
            <person name="Roger A.J."/>
            <person name="Ruiz-Trillo I."/>
            <person name="Lander E."/>
            <person name="Nusbaum C."/>
        </authorList>
    </citation>
    <scope>NUCLEOTIDE SEQUENCE [LARGE SCALE GENOMIC DNA]</scope>
    <source>
        <strain evidence="13 14">DAOM BR117</strain>
    </source>
</reference>
<evidence type="ECO:0000256" key="2">
    <source>
        <dbReference type="ARBA" id="ARBA00022723"/>
    </source>
</evidence>
<dbReference type="SUPFAM" id="SSF63748">
    <property type="entry name" value="Tudor/PWWP/MBT"/>
    <property type="match status" value="1"/>
</dbReference>
<keyword evidence="4" id="KW-0227">DNA damage</keyword>
<keyword evidence="6" id="KW-0862">Zinc</keyword>
<dbReference type="InterPro" id="IPR029063">
    <property type="entry name" value="SAM-dependent_MTases_sf"/>
</dbReference>
<evidence type="ECO:0000256" key="9">
    <source>
        <dbReference type="PROSITE-ProRule" id="PRU00094"/>
    </source>
</evidence>
<dbReference type="RefSeq" id="XP_016607610.1">
    <property type="nucleotide sequence ID" value="XM_016753198.1"/>
</dbReference>
<dbReference type="Pfam" id="PF13771">
    <property type="entry name" value="zf-HC5HC2H"/>
    <property type="match status" value="1"/>
</dbReference>
<dbReference type="SMART" id="SM00249">
    <property type="entry name" value="PHD"/>
    <property type="match status" value="1"/>
</dbReference>
<dbReference type="Pfam" id="PF02820">
    <property type="entry name" value="MBT"/>
    <property type="match status" value="1"/>
</dbReference>
<dbReference type="Gene3D" id="3.30.40.10">
    <property type="entry name" value="Zinc/RING finger domain, C3HC4 (zinc finger)"/>
    <property type="match status" value="1"/>
</dbReference>
<dbReference type="eggNOG" id="KOG4362">
    <property type="taxonomic scope" value="Eukaryota"/>
</dbReference>
<keyword evidence="3" id="KW-0677">Repeat</keyword>
<comment type="subcellular location">
    <subcellularLocation>
        <location evidence="1">Nucleus</location>
    </subcellularLocation>
</comment>
<dbReference type="PANTHER" id="PTHR13763">
    <property type="entry name" value="BREAST CANCER TYPE 1 SUSCEPTIBILITY PROTEIN BRCA1"/>
    <property type="match status" value="1"/>
</dbReference>
<dbReference type="InterPro" id="IPR000679">
    <property type="entry name" value="Znf_GATA"/>
</dbReference>
<evidence type="ECO:0000256" key="3">
    <source>
        <dbReference type="ARBA" id="ARBA00022737"/>
    </source>
</evidence>
<dbReference type="EMBL" id="KQ257457">
    <property type="protein sequence ID" value="KNC99570.1"/>
    <property type="molecule type" value="Genomic_DNA"/>
</dbReference>
<sequence length="1590" mass="179854">MPTKSRPSICEMARRYVCRRNGQSPLQAFERFCYPLALSVCRHAGLRFRTLHVKLPVTGVTGLCNVLCMPANSNTCSARICSILGNDAPSTRSARMSVFQTLPRSKENPNNHSRRMLRGMGQKRTAGCCCVVQEDRDPFDTQIPCTSCCQFFASCLPSFFSQDLVKKKKKVSRKSIKGRKSSSANERDDDFLEPVILPPIINSRKLALPANCPAFHIDAIVEVRDGAKTWWPGRVVTVQSGKVCVHYDGWGDQYDEWIDCESQRIRLATQMPADQCSERISQENEHGQTGEAGIGPDAVILVGRSVREKRKKSAAYTNQKNAKRKKANSRTNVTVVNPITSKSTESATPARPQGFNAQQPRSSSTSPVDNFGIFRAAANREAREAYISRRALANDATADDMKRLYGKGARVEVCCAGGERYMATVIKTRSWQVLVQYDGWDEAWNEWIDMNSSKMKLVEAASGENNSSEDGNSSAGECSSEEDDEQKWKIFCNRCEKRIRQYRYFCTYCEVPSEGFEYESFDLCLACFQQDFPLDHPHPIQSFAVEPLLDTDDPTRRKFKDGELVSTFVLDEFDTSYIAMGTNQSQIDAETVVTAIPMVPRCAFCHSERTDIVGPFIGPHPFRNTRISGRRMPLPSSEKKNSGKNRRVPIFWAHDACARFSPEVYFMKDSGKWHNVLKALARGRGVKCAACKERGATIGCFDVRCTRSYHVGCTRKPLSQFEEGVIFWCPRHESLVNKADNYKDVYNCDVCSNSLGLSDNDEQWHTCDECAQNHFNTFDLCKECFEGRFPETHDHGKDRFITTCMSQRKEIREMEQQLARELVAANASRKSLGQRRKKKLERASGIRCAYCWIDSSSRWRKGYNGIPMCEDCFQMASSAFASSKAPELCATPEAIPSPSPSESLSQSPVNAPTPVPVRIEADSPAPVLDPTSMERVYRTEIEAYSHEYYLTRGVVGKASGADEIGAAEVNKSSEFGILQSYAPTDDQLFTMGFDTSFYDIPGRAPRWATHSGGDYHGTWLPQIVRMSLLRYTSEGERVLSNFSGRGTDAIECFLLKRRCCSVDINPASVALSQRNVSFSVPPELGLTAAYRPVIVLADSRELIGSLFEDESYDHILSHPPYKDCVSYSAHIEGDLSHFPDMEDFQKEMEKIVAETWRLLKPNRRCTLGIGDNRRECFYQPVSFQTIRTYINDGFELEELIVKRQRYCQMAPLGTYLCTQYNFLMFTHEFIAILRKVDDRQHSGLFSYLKVDDDHDFHVNPTRILRVIPAAPIDRTSIVMGTVWTFRVTQKHSLARLAMSKLIERFGTDSAYWEEVSISEFRNKVIRAAVYDDLCAERDPPEEEDEEEENGTEVTEYERRRREQLSKNTRELLSMGLISELSPEGEDDAKHLETLLAMPPVQTIQHEGCPTMHPPSSPVIIFVPHINAPSTAILPHAWINEYRKFVIDCARDAAARLTDGGYFIIGVKDARIFLPPKTDPSSENEQPCGIQTKYVPLGLLVSEDLSRYFEGSEMRLKDFVVAVPEGYSRDKGIEFEEMKARIDEDEQEWKSEQEKEANGQSNVRRLLPIVQAYYFIYAKQAGNRKLSEPSS</sequence>
<evidence type="ECO:0000256" key="8">
    <source>
        <dbReference type="ARBA" id="ARBA00023242"/>
    </source>
</evidence>
<dbReference type="InterPro" id="IPR013083">
    <property type="entry name" value="Znf_RING/FYVE/PHD"/>
</dbReference>
<evidence type="ECO:0000256" key="7">
    <source>
        <dbReference type="ARBA" id="ARBA00023204"/>
    </source>
</evidence>
<evidence type="ECO:0008006" key="15">
    <source>
        <dbReference type="Google" id="ProtNLM"/>
    </source>
</evidence>
<feature type="domain" description="GATA-type" evidence="11">
    <location>
        <begin position="842"/>
        <end position="872"/>
    </location>
</feature>
<feature type="compositionally biased region" description="Polar residues" evidence="10">
    <location>
        <begin position="338"/>
        <end position="347"/>
    </location>
</feature>
<dbReference type="GO" id="GO:0004842">
    <property type="term" value="F:ubiquitin-protein transferase activity"/>
    <property type="evidence" value="ECO:0007669"/>
    <property type="project" value="TreeGrafter"/>
</dbReference>
<dbReference type="PROSITE" id="PS51805">
    <property type="entry name" value="EPHD"/>
    <property type="match status" value="1"/>
</dbReference>
<evidence type="ECO:0000259" key="11">
    <source>
        <dbReference type="PROSITE" id="PS50114"/>
    </source>
</evidence>
<feature type="region of interest" description="Disordered" evidence="10">
    <location>
        <begin position="459"/>
        <end position="480"/>
    </location>
</feature>
<feature type="compositionally biased region" description="Acidic residues" evidence="10">
    <location>
        <begin position="1339"/>
        <end position="1350"/>
    </location>
</feature>